<dbReference type="EMBL" id="RSCE01000012">
    <property type="protein sequence ID" value="RSH78516.1"/>
    <property type="molecule type" value="Genomic_DNA"/>
</dbReference>
<dbReference type="Proteomes" id="UP000279236">
    <property type="component" value="Unassembled WGS sequence"/>
</dbReference>
<dbReference type="AlphaFoldDB" id="A0A427XI55"/>
<evidence type="ECO:0000313" key="2">
    <source>
        <dbReference type="EMBL" id="RSH78516.1"/>
    </source>
</evidence>
<organism evidence="2 3">
    <name type="scientific">Apiotrichum porosum</name>
    <dbReference type="NCBI Taxonomy" id="105984"/>
    <lineage>
        <taxon>Eukaryota</taxon>
        <taxon>Fungi</taxon>
        <taxon>Dikarya</taxon>
        <taxon>Basidiomycota</taxon>
        <taxon>Agaricomycotina</taxon>
        <taxon>Tremellomycetes</taxon>
        <taxon>Trichosporonales</taxon>
        <taxon>Trichosporonaceae</taxon>
        <taxon>Apiotrichum</taxon>
    </lineage>
</organism>
<evidence type="ECO:0000313" key="3">
    <source>
        <dbReference type="Proteomes" id="UP000279236"/>
    </source>
</evidence>
<dbReference type="RefSeq" id="XP_028473663.1">
    <property type="nucleotide sequence ID" value="XM_028617985.1"/>
</dbReference>
<sequence>MDSPNFFAPVCNTFGRRGIPESHPSSAFSTGADKNGEGRMVHSHKVADINVYFLDDPPMNMGIVSRKQMEIQFYKLVDLYSGRNRRDVACVSTAWITDSSVKGYILDTTYPDCLHGYGAHRLYRDELLDSSYMFGNTRRATFEQQDAFRRQFAELTHVTCVPSDWTVGGDTVVDDDDAPSGSGPPSSVVGLELPVTQATPEPSSRFLSGSSSSGGTGGRGSRFAPYTKKRPMYAGPPKGRALVRVKDMPRIQQDPSPTQLTTPGQDTTETDTDT</sequence>
<proteinExistence type="predicted"/>
<reference evidence="2 3" key="1">
    <citation type="submission" date="2018-11" db="EMBL/GenBank/DDBJ databases">
        <title>Genome sequence of Apiotrichum porosum DSM 27194.</title>
        <authorList>
            <person name="Aliyu H."/>
            <person name="Gorte O."/>
            <person name="Ochsenreither K."/>
        </authorList>
    </citation>
    <scope>NUCLEOTIDE SEQUENCE [LARGE SCALE GENOMIC DNA]</scope>
    <source>
        <strain evidence="2 3">DSM 27194</strain>
    </source>
</reference>
<name>A0A427XI55_9TREE</name>
<feature type="compositionally biased region" description="Low complexity" evidence="1">
    <location>
        <begin position="179"/>
        <end position="190"/>
    </location>
</feature>
<feature type="compositionally biased region" description="Low complexity" evidence="1">
    <location>
        <begin position="257"/>
        <end position="267"/>
    </location>
</feature>
<accession>A0A427XI55</accession>
<gene>
    <name evidence="2" type="ORF">EHS24_002241</name>
</gene>
<dbReference type="GeneID" id="39586784"/>
<evidence type="ECO:0000256" key="1">
    <source>
        <dbReference type="SAM" id="MobiDB-lite"/>
    </source>
</evidence>
<comment type="caution">
    <text evidence="2">The sequence shown here is derived from an EMBL/GenBank/DDBJ whole genome shotgun (WGS) entry which is preliminary data.</text>
</comment>
<protein>
    <submittedName>
        <fullName evidence="2">Uncharacterized protein</fullName>
    </submittedName>
</protein>
<keyword evidence="3" id="KW-1185">Reference proteome</keyword>
<feature type="region of interest" description="Disordered" evidence="1">
    <location>
        <begin position="169"/>
        <end position="274"/>
    </location>
</feature>